<dbReference type="PANTHER" id="PTHR10480">
    <property type="entry name" value="PROTEIN UNC-13 HOMOLOG"/>
    <property type="match status" value="1"/>
</dbReference>
<proteinExistence type="predicted"/>
<protein>
    <submittedName>
        <fullName evidence="1">Phorbol ester/diacylglycerol-binding protein</fullName>
    </submittedName>
</protein>
<dbReference type="RefSeq" id="XP_024345472.1">
    <property type="nucleotide sequence ID" value="XM_024500117.1"/>
</dbReference>
<dbReference type="GO" id="GO:0098831">
    <property type="term" value="C:presynaptic active zone cytoplasmic component"/>
    <property type="evidence" value="ECO:0007669"/>
    <property type="project" value="TreeGrafter"/>
</dbReference>
<dbReference type="GO" id="GO:0043195">
    <property type="term" value="C:terminal bouton"/>
    <property type="evidence" value="ECO:0007669"/>
    <property type="project" value="TreeGrafter"/>
</dbReference>
<dbReference type="OrthoDB" id="6275741at2759"/>
<dbReference type="Gene3D" id="2.60.40.150">
    <property type="entry name" value="C2 domain"/>
    <property type="match status" value="1"/>
</dbReference>
<dbReference type="KEGG" id="egl:EGR_10868"/>
<dbReference type="GeneID" id="36346583"/>
<dbReference type="AlphaFoldDB" id="W6U1A6"/>
<dbReference type="GO" id="GO:0061789">
    <property type="term" value="P:dense core granule priming"/>
    <property type="evidence" value="ECO:0007669"/>
    <property type="project" value="TreeGrafter"/>
</dbReference>
<accession>W6U1A6</accession>
<comment type="caution">
    <text evidence="1">The sequence shown here is derived from an EMBL/GenBank/DDBJ whole genome shotgun (WGS) entry which is preliminary data.</text>
</comment>
<dbReference type="GO" id="GO:0017075">
    <property type="term" value="F:syntaxin-1 binding"/>
    <property type="evidence" value="ECO:0007669"/>
    <property type="project" value="TreeGrafter"/>
</dbReference>
<dbReference type="InterPro" id="IPR027080">
    <property type="entry name" value="Unc-13"/>
</dbReference>
<name>W6U1A6_ECHGR</name>
<evidence type="ECO:0000313" key="2">
    <source>
        <dbReference type="EMBL" id="EUB54277.1"/>
    </source>
</evidence>
<dbReference type="GO" id="GO:0005516">
    <property type="term" value="F:calmodulin binding"/>
    <property type="evidence" value="ECO:0007669"/>
    <property type="project" value="TreeGrafter"/>
</dbReference>
<organism evidence="1 3">
    <name type="scientific">Echinococcus granulosus</name>
    <name type="common">Hydatid tapeworm</name>
    <dbReference type="NCBI Taxonomy" id="6210"/>
    <lineage>
        <taxon>Eukaryota</taxon>
        <taxon>Metazoa</taxon>
        <taxon>Spiralia</taxon>
        <taxon>Lophotrochozoa</taxon>
        <taxon>Platyhelminthes</taxon>
        <taxon>Cestoda</taxon>
        <taxon>Eucestoda</taxon>
        <taxon>Cyclophyllidea</taxon>
        <taxon>Taeniidae</taxon>
        <taxon>Echinococcus</taxon>
        <taxon>Echinococcus granulosus group</taxon>
    </lineage>
</organism>
<dbReference type="Proteomes" id="UP000019149">
    <property type="component" value="Unassembled WGS sequence"/>
</dbReference>
<dbReference type="GO" id="GO:0016082">
    <property type="term" value="P:synaptic vesicle priming"/>
    <property type="evidence" value="ECO:0007669"/>
    <property type="project" value="TreeGrafter"/>
</dbReference>
<dbReference type="GO" id="GO:0019992">
    <property type="term" value="F:diacylglycerol binding"/>
    <property type="evidence" value="ECO:0007669"/>
    <property type="project" value="InterPro"/>
</dbReference>
<dbReference type="EMBL" id="APAU02000288">
    <property type="protein sequence ID" value="EUB54277.1"/>
    <property type="molecule type" value="Genomic_DNA"/>
</dbReference>
<dbReference type="GO" id="GO:0030672">
    <property type="term" value="C:synaptic vesicle membrane"/>
    <property type="evidence" value="ECO:0007669"/>
    <property type="project" value="TreeGrafter"/>
</dbReference>
<dbReference type="PANTHER" id="PTHR10480:SF12">
    <property type="entry name" value="UNC-13, ISOFORM E"/>
    <property type="match status" value="1"/>
</dbReference>
<dbReference type="GO" id="GO:0031594">
    <property type="term" value="C:neuromuscular junction"/>
    <property type="evidence" value="ECO:0007669"/>
    <property type="project" value="TreeGrafter"/>
</dbReference>
<dbReference type="GO" id="GO:0016081">
    <property type="term" value="P:synaptic vesicle docking"/>
    <property type="evidence" value="ECO:0007669"/>
    <property type="project" value="TreeGrafter"/>
</dbReference>
<gene>
    <name evidence="1" type="ORF">EGR_10868</name>
    <name evidence="2" type="ORF">EGR_10869</name>
</gene>
<dbReference type="EMBL" id="APAU02000288">
    <property type="protein sequence ID" value="EUB54276.1"/>
    <property type="molecule type" value="Genomic_DNA"/>
</dbReference>
<dbReference type="GO" id="GO:0099525">
    <property type="term" value="P:presynaptic dense core vesicle exocytosis"/>
    <property type="evidence" value="ECO:0007669"/>
    <property type="project" value="TreeGrafter"/>
</dbReference>
<evidence type="ECO:0000313" key="3">
    <source>
        <dbReference type="Proteomes" id="UP000019149"/>
    </source>
</evidence>
<keyword evidence="3" id="KW-1185">Reference proteome</keyword>
<dbReference type="GO" id="GO:0042734">
    <property type="term" value="C:presynaptic membrane"/>
    <property type="evidence" value="ECO:0007669"/>
    <property type="project" value="TreeGrafter"/>
</dbReference>
<dbReference type="CTD" id="36346583"/>
<dbReference type="InterPro" id="IPR035892">
    <property type="entry name" value="C2_domain_sf"/>
</dbReference>
<evidence type="ECO:0000313" key="1">
    <source>
        <dbReference type="EMBL" id="EUB54276.1"/>
    </source>
</evidence>
<sequence length="98" mass="11337">MRFRDEDNDLKSKILQKFTRESDNLLKQAVIKVQTLGGEMDLWYILGKQKGTNKSAVLSAIRLNVSVEIEGEENSVFCHFRYTCLHDVSLDVLDFDIR</sequence>
<dbReference type="GO" id="GO:0035249">
    <property type="term" value="P:synaptic transmission, glutamatergic"/>
    <property type="evidence" value="ECO:0007669"/>
    <property type="project" value="TreeGrafter"/>
</dbReference>
<dbReference type="STRING" id="6210.W6U1A6"/>
<reference evidence="1 3" key="1">
    <citation type="journal article" date="2013" name="Nat. Genet.">
        <title>The genome of the hydatid tapeworm Echinococcus granulosus.</title>
        <authorList>
            <person name="Zheng H."/>
            <person name="Zhang W."/>
            <person name="Zhang L."/>
            <person name="Zhang Z."/>
            <person name="Li J."/>
            <person name="Lu G."/>
            <person name="Zhu Y."/>
            <person name="Wang Y."/>
            <person name="Huang Y."/>
            <person name="Liu J."/>
            <person name="Kang H."/>
            <person name="Chen J."/>
            <person name="Wang L."/>
            <person name="Chen A."/>
            <person name="Yu S."/>
            <person name="Gao Z."/>
            <person name="Jin L."/>
            <person name="Gu W."/>
            <person name="Wang Z."/>
            <person name="Zhao L."/>
            <person name="Shi B."/>
            <person name="Wen H."/>
            <person name="Lin R."/>
            <person name="Jones M.K."/>
            <person name="Brejova B."/>
            <person name="Vinar T."/>
            <person name="Zhao G."/>
            <person name="McManus D.P."/>
            <person name="Chen Z."/>
            <person name="Zhou Y."/>
            <person name="Wang S."/>
        </authorList>
    </citation>
    <scope>NUCLEOTIDE SEQUENCE [LARGE SCALE GENOMIC DNA]</scope>
</reference>